<dbReference type="Pfam" id="PF01263">
    <property type="entry name" value="Aldose_epim"/>
    <property type="match status" value="1"/>
</dbReference>
<dbReference type="EMBL" id="CAEZUN010000061">
    <property type="protein sequence ID" value="CAB4600505.1"/>
    <property type="molecule type" value="Genomic_DNA"/>
</dbReference>
<evidence type="ECO:0000313" key="1">
    <source>
        <dbReference type="EMBL" id="CAB4535518.1"/>
    </source>
</evidence>
<dbReference type="AlphaFoldDB" id="A0A6J6BB31"/>
<gene>
    <name evidence="1" type="ORF">UFOPK1353_00630</name>
    <name evidence="2" type="ORF">UFOPK1826_00628</name>
</gene>
<dbReference type="InterPro" id="IPR011013">
    <property type="entry name" value="Gal_mutarotase_sf_dom"/>
</dbReference>
<organism evidence="1">
    <name type="scientific">freshwater metagenome</name>
    <dbReference type="NCBI Taxonomy" id="449393"/>
    <lineage>
        <taxon>unclassified sequences</taxon>
        <taxon>metagenomes</taxon>
        <taxon>ecological metagenomes</taxon>
    </lineage>
</organism>
<dbReference type="GO" id="GO:0005975">
    <property type="term" value="P:carbohydrate metabolic process"/>
    <property type="evidence" value="ECO:0007669"/>
    <property type="project" value="InterPro"/>
</dbReference>
<dbReference type="SUPFAM" id="SSF74650">
    <property type="entry name" value="Galactose mutarotase-like"/>
    <property type="match status" value="1"/>
</dbReference>
<accession>A0A6J6BB31</accession>
<dbReference type="GO" id="GO:0016853">
    <property type="term" value="F:isomerase activity"/>
    <property type="evidence" value="ECO:0007669"/>
    <property type="project" value="InterPro"/>
</dbReference>
<dbReference type="InterPro" id="IPR008183">
    <property type="entry name" value="Aldose_1/G6P_1-epimerase"/>
</dbReference>
<dbReference type="EMBL" id="CAEZSE010000088">
    <property type="protein sequence ID" value="CAB4535518.1"/>
    <property type="molecule type" value="Genomic_DNA"/>
</dbReference>
<dbReference type="InterPro" id="IPR014718">
    <property type="entry name" value="GH-type_carb-bd"/>
</dbReference>
<proteinExistence type="predicted"/>
<sequence>MTSDDLVIASDNVRCIVSPNAGGRLSSIVAFGRELLITKNDETNLQKWGCYPMAPWAGRVRNGVFVHQSKQHQLEINMHPHAIHGTVLERPWKLIDSDSSSVAMKIDLGANWGFAGEATQTISLINDVIEFRLMVETDDASMPAQVGWHPWFARPCTLETKFSNMYLRDEFGIPTGEKIAPPAGPYDDCFSGSLRSPILNFADKVQLEIQTDCSHWVVYDEPQHAICVEPQSGPPDGFNIEPLVITRDTPLTRFMRLVISEL</sequence>
<reference evidence="1" key="1">
    <citation type="submission" date="2020-05" db="EMBL/GenBank/DDBJ databases">
        <authorList>
            <person name="Chiriac C."/>
            <person name="Salcher M."/>
            <person name="Ghai R."/>
            <person name="Kavagutti S V."/>
        </authorList>
    </citation>
    <scope>NUCLEOTIDE SEQUENCE</scope>
</reference>
<evidence type="ECO:0000313" key="2">
    <source>
        <dbReference type="EMBL" id="CAB4600505.1"/>
    </source>
</evidence>
<dbReference type="GO" id="GO:0030246">
    <property type="term" value="F:carbohydrate binding"/>
    <property type="evidence" value="ECO:0007669"/>
    <property type="project" value="InterPro"/>
</dbReference>
<name>A0A6J6BB31_9ZZZZ</name>
<protein>
    <submittedName>
        <fullName evidence="1">Unannotated protein</fullName>
    </submittedName>
</protein>
<dbReference type="Gene3D" id="2.70.98.10">
    <property type="match status" value="1"/>
</dbReference>